<feature type="compositionally biased region" description="Low complexity" evidence="12">
    <location>
        <begin position="81"/>
        <end position="93"/>
    </location>
</feature>
<dbReference type="InterPro" id="IPR046885">
    <property type="entry name" value="MnmA-like_C"/>
</dbReference>
<dbReference type="GO" id="GO:0005524">
    <property type="term" value="F:ATP binding"/>
    <property type="evidence" value="ECO:0007669"/>
    <property type="project" value="UniProtKB-KW"/>
</dbReference>
<dbReference type="InterPro" id="IPR014729">
    <property type="entry name" value="Rossmann-like_a/b/a_fold"/>
</dbReference>
<dbReference type="InterPro" id="IPR046884">
    <property type="entry name" value="MnmA-like_central"/>
</dbReference>
<dbReference type="GO" id="GO:0000049">
    <property type="term" value="F:tRNA binding"/>
    <property type="evidence" value="ECO:0007669"/>
    <property type="project" value="UniProtKB-KW"/>
</dbReference>
<keyword evidence="6" id="KW-0819">tRNA processing</keyword>
<evidence type="ECO:0000256" key="9">
    <source>
        <dbReference type="ARBA" id="ARBA00022884"/>
    </source>
</evidence>
<comment type="function">
    <text evidence="1">Catalyzes the 2-thiolation of uridine at the wobble position (U34) of mitochondrial tRNA(Lys), tRNA(Glu) and tRNA(Gln). Required for the formation of 5-taurinomethyl-2-thiouridine (tm5s2U) of mitochondrial tRNA(Lys), tRNA(Glu), and tRNA(Gln) at the wobble position. ATP is required to activate the C2 atom of the wobble base.</text>
</comment>
<evidence type="ECO:0000259" key="13">
    <source>
        <dbReference type="Pfam" id="PF20258"/>
    </source>
</evidence>
<protein>
    <recommendedName>
        <fullName evidence="3">tRNA-5-taurinomethyluridine 2-sulfurtransferase</fullName>
        <ecNumber evidence="3">2.8.1.14</ecNumber>
    </recommendedName>
</protein>
<keyword evidence="5" id="KW-0808">Transferase</keyword>
<evidence type="ECO:0000256" key="2">
    <source>
        <dbReference type="ARBA" id="ARBA00006191"/>
    </source>
</evidence>
<proteinExistence type="inferred from homology"/>
<dbReference type="Gene3D" id="2.30.30.280">
    <property type="entry name" value="Adenine nucleotide alpha hydrolases-like domains"/>
    <property type="match status" value="1"/>
</dbReference>
<comment type="catalytic activity">
    <reaction evidence="11">
        <text>5-taurinomethyluridine(34) in tRNA + S-sulfanyl-L-cysteinyl-[protein] + AH2 + ATP = 5-taurinomethyl-2-thiouridine(34) in tRNA + L-cysteinyl-[protein] + A + AMP + diphosphate + H(+)</text>
        <dbReference type="Rhea" id="RHEA:47040"/>
        <dbReference type="Rhea" id="RHEA-COMP:10131"/>
        <dbReference type="Rhea" id="RHEA-COMP:11726"/>
        <dbReference type="Rhea" id="RHEA-COMP:11732"/>
        <dbReference type="Rhea" id="RHEA-COMP:11733"/>
        <dbReference type="ChEBI" id="CHEBI:13193"/>
        <dbReference type="ChEBI" id="CHEBI:15378"/>
        <dbReference type="ChEBI" id="CHEBI:17499"/>
        <dbReference type="ChEBI" id="CHEBI:29950"/>
        <dbReference type="ChEBI" id="CHEBI:30616"/>
        <dbReference type="ChEBI" id="CHEBI:33019"/>
        <dbReference type="ChEBI" id="CHEBI:61963"/>
        <dbReference type="ChEBI" id="CHEBI:87171"/>
        <dbReference type="ChEBI" id="CHEBI:87172"/>
        <dbReference type="ChEBI" id="CHEBI:456215"/>
        <dbReference type="EC" id="2.8.1.14"/>
    </reaction>
</comment>
<feature type="compositionally biased region" description="Polar residues" evidence="12">
    <location>
        <begin position="94"/>
        <end position="107"/>
    </location>
</feature>
<evidence type="ECO:0000256" key="4">
    <source>
        <dbReference type="ARBA" id="ARBA00022555"/>
    </source>
</evidence>
<evidence type="ECO:0000256" key="6">
    <source>
        <dbReference type="ARBA" id="ARBA00022694"/>
    </source>
</evidence>
<evidence type="ECO:0000256" key="5">
    <source>
        <dbReference type="ARBA" id="ARBA00022679"/>
    </source>
</evidence>
<keyword evidence="16" id="KW-1185">Reference proteome</keyword>
<dbReference type="NCBIfam" id="TIGR00420">
    <property type="entry name" value="trmU"/>
    <property type="match status" value="1"/>
</dbReference>
<dbReference type="EMBL" id="VXIS01000123">
    <property type="protein sequence ID" value="KAA8903042.1"/>
    <property type="molecule type" value="Genomic_DNA"/>
</dbReference>
<dbReference type="Pfam" id="PF20259">
    <property type="entry name" value="tRNA_Me_trans_M"/>
    <property type="match status" value="1"/>
</dbReference>
<evidence type="ECO:0000256" key="3">
    <source>
        <dbReference type="ARBA" id="ARBA00011953"/>
    </source>
</evidence>
<comment type="similarity">
    <text evidence="2">Belongs to the MnmA/TRMU family.</text>
</comment>
<gene>
    <name evidence="15" type="ORF">FN846DRAFT_954721</name>
</gene>
<comment type="caution">
    <text evidence="15">The sequence shown here is derived from an EMBL/GenBank/DDBJ whole genome shotgun (WGS) entry which is preliminary data.</text>
</comment>
<evidence type="ECO:0000256" key="8">
    <source>
        <dbReference type="ARBA" id="ARBA00022840"/>
    </source>
</evidence>
<dbReference type="PANTHER" id="PTHR11933:SF5">
    <property type="entry name" value="MITOCHONDRIAL TRNA-SPECIFIC 2-THIOURIDYLASE 1"/>
    <property type="match status" value="1"/>
</dbReference>
<evidence type="ECO:0000256" key="7">
    <source>
        <dbReference type="ARBA" id="ARBA00022741"/>
    </source>
</evidence>
<evidence type="ECO:0000256" key="11">
    <source>
        <dbReference type="ARBA" id="ARBA00049564"/>
    </source>
</evidence>
<dbReference type="GO" id="GO:0002143">
    <property type="term" value="P:tRNA wobble position uridine thiolation"/>
    <property type="evidence" value="ECO:0007669"/>
    <property type="project" value="TreeGrafter"/>
</dbReference>
<evidence type="ECO:0000256" key="1">
    <source>
        <dbReference type="ARBA" id="ARBA00003986"/>
    </source>
</evidence>
<dbReference type="InterPro" id="IPR004506">
    <property type="entry name" value="MnmA-like"/>
</dbReference>
<evidence type="ECO:0000313" key="16">
    <source>
        <dbReference type="Proteomes" id="UP000326924"/>
    </source>
</evidence>
<dbReference type="CDD" id="cd01998">
    <property type="entry name" value="MnmA_TRMU-like"/>
    <property type="match status" value="1"/>
</dbReference>
<evidence type="ECO:0000313" key="15">
    <source>
        <dbReference type="EMBL" id="KAA8903042.1"/>
    </source>
</evidence>
<dbReference type="PANTHER" id="PTHR11933">
    <property type="entry name" value="TRNA 5-METHYLAMINOMETHYL-2-THIOURIDYLATE -METHYLTRANSFERASE"/>
    <property type="match status" value="1"/>
</dbReference>
<name>A0A5J5EU43_9PEZI</name>
<dbReference type="Gene3D" id="2.40.30.10">
    <property type="entry name" value="Translation factors"/>
    <property type="match status" value="1"/>
</dbReference>
<dbReference type="SUPFAM" id="SSF52402">
    <property type="entry name" value="Adenine nucleotide alpha hydrolases-like"/>
    <property type="match status" value="1"/>
</dbReference>
<dbReference type="Gene3D" id="3.40.50.620">
    <property type="entry name" value="HUPs"/>
    <property type="match status" value="1"/>
</dbReference>
<keyword evidence="9" id="KW-0694">RNA-binding</keyword>
<dbReference type="EC" id="2.8.1.14" evidence="3"/>
<feature type="region of interest" description="Disordered" evidence="12">
    <location>
        <begin position="78"/>
        <end position="107"/>
    </location>
</feature>
<dbReference type="AlphaFoldDB" id="A0A5J5EU43"/>
<reference evidence="15 16" key="1">
    <citation type="submission" date="2019-09" db="EMBL/GenBank/DDBJ databases">
        <title>Draft genome of the ectomycorrhizal ascomycete Sphaerosporella brunnea.</title>
        <authorList>
            <consortium name="DOE Joint Genome Institute"/>
            <person name="Benucci G.M."/>
            <person name="Marozzi G."/>
            <person name="Antonielli L."/>
            <person name="Sanchez S."/>
            <person name="Marco P."/>
            <person name="Wang X."/>
            <person name="Falini L.B."/>
            <person name="Barry K."/>
            <person name="Haridas S."/>
            <person name="Lipzen A."/>
            <person name="Labutti K."/>
            <person name="Grigoriev I.V."/>
            <person name="Murat C."/>
            <person name="Martin F."/>
            <person name="Albertini E."/>
            <person name="Donnini D."/>
            <person name="Bonito G."/>
        </authorList>
    </citation>
    <scope>NUCLEOTIDE SEQUENCE [LARGE SCALE GENOMIC DNA]</scope>
    <source>
        <strain evidence="15 16">Sb_GMNB300</strain>
    </source>
</reference>
<keyword evidence="10" id="KW-1015">Disulfide bond</keyword>
<evidence type="ECO:0000256" key="12">
    <source>
        <dbReference type="SAM" id="MobiDB-lite"/>
    </source>
</evidence>
<keyword evidence="8" id="KW-0067">ATP-binding</keyword>
<dbReference type="GO" id="GO:0005739">
    <property type="term" value="C:mitochondrion"/>
    <property type="evidence" value="ECO:0007669"/>
    <property type="project" value="TreeGrafter"/>
</dbReference>
<feature type="domain" description="tRNA-specific 2-thiouridylase MnmA-like central" evidence="14">
    <location>
        <begin position="279"/>
        <end position="361"/>
    </location>
</feature>
<feature type="domain" description="tRNA-specific 2-thiouridylase MnmA-like C-terminal" evidence="13">
    <location>
        <begin position="412"/>
        <end position="473"/>
    </location>
</feature>
<dbReference type="Pfam" id="PF20258">
    <property type="entry name" value="tRNA_Me_trans_C"/>
    <property type="match status" value="1"/>
</dbReference>
<dbReference type="GO" id="GO:0016783">
    <property type="term" value="F:sulfurtransferase activity"/>
    <property type="evidence" value="ECO:0007669"/>
    <property type="project" value="InterPro"/>
</dbReference>
<dbReference type="Pfam" id="PF03054">
    <property type="entry name" value="tRNA_Me_trans"/>
    <property type="match status" value="1"/>
</dbReference>
<dbReference type="Proteomes" id="UP000326924">
    <property type="component" value="Unassembled WGS sequence"/>
</dbReference>
<dbReference type="FunCoup" id="A0A5J5EU43">
    <property type="interactions" value="387"/>
</dbReference>
<accession>A0A5J5EU43</accession>
<evidence type="ECO:0000259" key="14">
    <source>
        <dbReference type="Pfam" id="PF20259"/>
    </source>
</evidence>
<dbReference type="InParanoid" id="A0A5J5EU43"/>
<dbReference type="OrthoDB" id="3685at2759"/>
<dbReference type="InterPro" id="IPR023382">
    <property type="entry name" value="MnmA-like_central_sf"/>
</dbReference>
<keyword evidence="4" id="KW-0820">tRNA-binding</keyword>
<organism evidence="15 16">
    <name type="scientific">Sphaerosporella brunnea</name>
    <dbReference type="NCBI Taxonomy" id="1250544"/>
    <lineage>
        <taxon>Eukaryota</taxon>
        <taxon>Fungi</taxon>
        <taxon>Dikarya</taxon>
        <taxon>Ascomycota</taxon>
        <taxon>Pezizomycotina</taxon>
        <taxon>Pezizomycetes</taxon>
        <taxon>Pezizales</taxon>
        <taxon>Pyronemataceae</taxon>
        <taxon>Sphaerosporella</taxon>
    </lineage>
</organism>
<keyword evidence="7" id="KW-0547">Nucleotide-binding</keyword>
<sequence>MSMLRALLPPHFLPSFTRHVSVRHHSVATGPLPGDKIFVALSSGLDSTVSASLLLRSHPPENLYPIYLQNWAPSQHPPPAAAALGPFGKPLAPNTETSSKPGQQQQPKCIDREFARVREICAHLRLPNEPRLLQFEKEYWNDVFAPMLSSYEKGDTPNPDVGCNREIKFGALARRIGAEIAGGERWWLATGHYARAVGGRLLRSGDPGKDQTYFLSTVPAEVLQRCVFPLGDAGLVKSQVKEIARKLEVPGWREGEMTRESFGLCFVEPAGGRNSGFRRFLGEYLPPAPGNIVVGESRETWPDGAPILMPPPGTVVAKHEGLWHATVGEKAHLQLPQGSLAFQGRWYVSRKNPEKNQIEVVKGGNNRALFSRAMAVGDWRWLGDDAEKIATAKRPDEAPAAPAGGSVWEPGLVAQFRHLQKPLKVKAVTVLGDGKGPGTRRVSIVFDTPQKAVTVGQSAAMWDGERCLGGGVIDDTEPV</sequence>
<evidence type="ECO:0000256" key="10">
    <source>
        <dbReference type="ARBA" id="ARBA00023157"/>
    </source>
</evidence>